<keyword evidence="3" id="KW-1185">Reference proteome</keyword>
<dbReference type="EnsemblPlants" id="OB07G25240.1">
    <property type="protein sequence ID" value="OB07G25240.1"/>
    <property type="gene ID" value="OB07G25240"/>
</dbReference>
<name>J3MM92_ORYBR</name>
<sequence length="57" mass="6200">RRSRPSPPSASSPAPSSEDPSVRASGDGTPRALLRALAVSRGDRRRRRRRGSQFGRT</sequence>
<evidence type="ECO:0000256" key="1">
    <source>
        <dbReference type="SAM" id="MobiDB-lite"/>
    </source>
</evidence>
<dbReference type="HOGENOM" id="CLU_3002670_0_0_1"/>
<reference evidence="2" key="2">
    <citation type="submission" date="2013-04" db="UniProtKB">
        <authorList>
            <consortium name="EnsemblPlants"/>
        </authorList>
    </citation>
    <scope>IDENTIFICATION</scope>
</reference>
<protein>
    <submittedName>
        <fullName evidence="2">Uncharacterized protein</fullName>
    </submittedName>
</protein>
<reference evidence="2" key="1">
    <citation type="journal article" date="2013" name="Nat. Commun.">
        <title>Whole-genome sequencing of Oryza brachyantha reveals mechanisms underlying Oryza genome evolution.</title>
        <authorList>
            <person name="Chen J."/>
            <person name="Huang Q."/>
            <person name="Gao D."/>
            <person name="Wang J."/>
            <person name="Lang Y."/>
            <person name="Liu T."/>
            <person name="Li B."/>
            <person name="Bai Z."/>
            <person name="Luis Goicoechea J."/>
            <person name="Liang C."/>
            <person name="Chen C."/>
            <person name="Zhang W."/>
            <person name="Sun S."/>
            <person name="Liao Y."/>
            <person name="Zhang X."/>
            <person name="Yang L."/>
            <person name="Song C."/>
            <person name="Wang M."/>
            <person name="Shi J."/>
            <person name="Liu G."/>
            <person name="Liu J."/>
            <person name="Zhou H."/>
            <person name="Zhou W."/>
            <person name="Yu Q."/>
            <person name="An N."/>
            <person name="Chen Y."/>
            <person name="Cai Q."/>
            <person name="Wang B."/>
            <person name="Liu B."/>
            <person name="Min J."/>
            <person name="Huang Y."/>
            <person name="Wu H."/>
            <person name="Li Z."/>
            <person name="Zhang Y."/>
            <person name="Yin Y."/>
            <person name="Song W."/>
            <person name="Jiang J."/>
            <person name="Jackson S.A."/>
            <person name="Wing R.A."/>
            <person name="Wang J."/>
            <person name="Chen M."/>
        </authorList>
    </citation>
    <scope>NUCLEOTIDE SEQUENCE [LARGE SCALE GENOMIC DNA]</scope>
    <source>
        <strain evidence="2">cv. IRGC 101232</strain>
    </source>
</reference>
<evidence type="ECO:0000313" key="2">
    <source>
        <dbReference type="EnsemblPlants" id="OB07G25240.1"/>
    </source>
</evidence>
<dbReference type="Proteomes" id="UP000006038">
    <property type="component" value="Chromosome 7"/>
</dbReference>
<feature type="region of interest" description="Disordered" evidence="1">
    <location>
        <begin position="1"/>
        <end position="57"/>
    </location>
</feature>
<organism evidence="2">
    <name type="scientific">Oryza brachyantha</name>
    <name type="common">malo sina</name>
    <dbReference type="NCBI Taxonomy" id="4533"/>
    <lineage>
        <taxon>Eukaryota</taxon>
        <taxon>Viridiplantae</taxon>
        <taxon>Streptophyta</taxon>
        <taxon>Embryophyta</taxon>
        <taxon>Tracheophyta</taxon>
        <taxon>Spermatophyta</taxon>
        <taxon>Magnoliopsida</taxon>
        <taxon>Liliopsida</taxon>
        <taxon>Poales</taxon>
        <taxon>Poaceae</taxon>
        <taxon>BOP clade</taxon>
        <taxon>Oryzoideae</taxon>
        <taxon>Oryzeae</taxon>
        <taxon>Oryzinae</taxon>
        <taxon>Oryza</taxon>
    </lineage>
</organism>
<dbReference type="Gramene" id="OB07G25240.1">
    <property type="protein sequence ID" value="OB07G25240.1"/>
    <property type="gene ID" value="OB07G25240"/>
</dbReference>
<feature type="compositionally biased region" description="Pro residues" evidence="1">
    <location>
        <begin position="1"/>
        <end position="10"/>
    </location>
</feature>
<proteinExistence type="predicted"/>
<accession>J3MM92</accession>
<evidence type="ECO:0000313" key="3">
    <source>
        <dbReference type="Proteomes" id="UP000006038"/>
    </source>
</evidence>
<dbReference type="AlphaFoldDB" id="J3MM92"/>